<keyword evidence="3" id="KW-1185">Reference proteome</keyword>
<sequence>MSIESNSAVTNKTENIEPILDIVVKSKLRPLLYSSLLAGYFILNGDDEDEKDAVICLLLMVMRRRRMMMMVLVIMMMMILVMMIMTCPSVLIRHATTPTSSVRSGRSKGHESYSLNVEGGFYLKV</sequence>
<gene>
    <name evidence="2" type="ORF">DPMN_098221</name>
</gene>
<proteinExistence type="predicted"/>
<name>A0A9D4LCL4_DREPO</name>
<reference evidence="2" key="1">
    <citation type="journal article" date="2019" name="bioRxiv">
        <title>The Genome of the Zebra Mussel, Dreissena polymorpha: A Resource for Invasive Species Research.</title>
        <authorList>
            <person name="McCartney M.A."/>
            <person name="Auch B."/>
            <person name="Kono T."/>
            <person name="Mallez S."/>
            <person name="Zhang Y."/>
            <person name="Obille A."/>
            <person name="Becker A."/>
            <person name="Abrahante J.E."/>
            <person name="Garbe J."/>
            <person name="Badalamenti J.P."/>
            <person name="Herman A."/>
            <person name="Mangelson H."/>
            <person name="Liachko I."/>
            <person name="Sullivan S."/>
            <person name="Sone E.D."/>
            <person name="Koren S."/>
            <person name="Silverstein K.A.T."/>
            <person name="Beckman K.B."/>
            <person name="Gohl D.M."/>
        </authorList>
    </citation>
    <scope>NUCLEOTIDE SEQUENCE</scope>
    <source>
        <strain evidence="2">Duluth1</strain>
        <tissue evidence="2">Whole animal</tissue>
    </source>
</reference>
<organism evidence="2 3">
    <name type="scientific">Dreissena polymorpha</name>
    <name type="common">Zebra mussel</name>
    <name type="synonym">Mytilus polymorpha</name>
    <dbReference type="NCBI Taxonomy" id="45954"/>
    <lineage>
        <taxon>Eukaryota</taxon>
        <taxon>Metazoa</taxon>
        <taxon>Spiralia</taxon>
        <taxon>Lophotrochozoa</taxon>
        <taxon>Mollusca</taxon>
        <taxon>Bivalvia</taxon>
        <taxon>Autobranchia</taxon>
        <taxon>Heteroconchia</taxon>
        <taxon>Euheterodonta</taxon>
        <taxon>Imparidentia</taxon>
        <taxon>Neoheterodontei</taxon>
        <taxon>Myida</taxon>
        <taxon>Dreissenoidea</taxon>
        <taxon>Dreissenidae</taxon>
        <taxon>Dreissena</taxon>
    </lineage>
</organism>
<keyword evidence="1" id="KW-1133">Transmembrane helix</keyword>
<dbReference type="AlphaFoldDB" id="A0A9D4LCL4"/>
<keyword evidence="1" id="KW-0812">Transmembrane</keyword>
<evidence type="ECO:0000313" key="3">
    <source>
        <dbReference type="Proteomes" id="UP000828390"/>
    </source>
</evidence>
<accession>A0A9D4LCL4</accession>
<evidence type="ECO:0008006" key="4">
    <source>
        <dbReference type="Google" id="ProtNLM"/>
    </source>
</evidence>
<evidence type="ECO:0000256" key="1">
    <source>
        <dbReference type="SAM" id="Phobius"/>
    </source>
</evidence>
<evidence type="ECO:0000313" key="2">
    <source>
        <dbReference type="EMBL" id="KAH3855651.1"/>
    </source>
</evidence>
<protein>
    <recommendedName>
        <fullName evidence="4">Transmembrane protein</fullName>
    </recommendedName>
</protein>
<dbReference type="EMBL" id="JAIWYP010000003">
    <property type="protein sequence ID" value="KAH3855651.1"/>
    <property type="molecule type" value="Genomic_DNA"/>
</dbReference>
<feature type="transmembrane region" description="Helical" evidence="1">
    <location>
        <begin position="69"/>
        <end position="91"/>
    </location>
</feature>
<keyword evidence="1" id="KW-0472">Membrane</keyword>
<comment type="caution">
    <text evidence="2">The sequence shown here is derived from an EMBL/GenBank/DDBJ whole genome shotgun (WGS) entry which is preliminary data.</text>
</comment>
<reference evidence="2" key="2">
    <citation type="submission" date="2020-11" db="EMBL/GenBank/DDBJ databases">
        <authorList>
            <person name="McCartney M.A."/>
            <person name="Auch B."/>
            <person name="Kono T."/>
            <person name="Mallez S."/>
            <person name="Becker A."/>
            <person name="Gohl D.M."/>
            <person name="Silverstein K.A.T."/>
            <person name="Koren S."/>
            <person name="Bechman K.B."/>
            <person name="Herman A."/>
            <person name="Abrahante J.E."/>
            <person name="Garbe J."/>
        </authorList>
    </citation>
    <scope>NUCLEOTIDE SEQUENCE</scope>
    <source>
        <strain evidence="2">Duluth1</strain>
        <tissue evidence="2">Whole animal</tissue>
    </source>
</reference>
<dbReference type="Proteomes" id="UP000828390">
    <property type="component" value="Unassembled WGS sequence"/>
</dbReference>